<keyword evidence="1" id="KW-0472">Membrane</keyword>
<dbReference type="AlphaFoldDB" id="A0A5B7DE31"/>
<keyword evidence="1" id="KW-0812">Transmembrane</keyword>
<keyword evidence="1" id="KW-1133">Transmembrane helix</keyword>
<comment type="caution">
    <text evidence="2">The sequence shown here is derived from an EMBL/GenBank/DDBJ whole genome shotgun (WGS) entry which is preliminary data.</text>
</comment>
<evidence type="ECO:0000256" key="1">
    <source>
        <dbReference type="SAM" id="Phobius"/>
    </source>
</evidence>
<name>A0A5B7DE31_PORTR</name>
<accession>A0A5B7DE31</accession>
<evidence type="ECO:0000313" key="3">
    <source>
        <dbReference type="Proteomes" id="UP000324222"/>
    </source>
</evidence>
<reference evidence="2 3" key="1">
    <citation type="submission" date="2019-05" db="EMBL/GenBank/DDBJ databases">
        <title>Another draft genome of Portunus trituberculatus and its Hox gene families provides insights of decapod evolution.</title>
        <authorList>
            <person name="Jeong J.-H."/>
            <person name="Song I."/>
            <person name="Kim S."/>
            <person name="Choi T."/>
            <person name="Kim D."/>
            <person name="Ryu S."/>
            <person name="Kim W."/>
        </authorList>
    </citation>
    <scope>NUCLEOTIDE SEQUENCE [LARGE SCALE GENOMIC DNA]</scope>
    <source>
        <tissue evidence="2">Muscle</tissue>
    </source>
</reference>
<feature type="transmembrane region" description="Helical" evidence="1">
    <location>
        <begin position="135"/>
        <end position="154"/>
    </location>
</feature>
<organism evidence="2 3">
    <name type="scientific">Portunus trituberculatus</name>
    <name type="common">Swimming crab</name>
    <name type="synonym">Neptunus trituberculatus</name>
    <dbReference type="NCBI Taxonomy" id="210409"/>
    <lineage>
        <taxon>Eukaryota</taxon>
        <taxon>Metazoa</taxon>
        <taxon>Ecdysozoa</taxon>
        <taxon>Arthropoda</taxon>
        <taxon>Crustacea</taxon>
        <taxon>Multicrustacea</taxon>
        <taxon>Malacostraca</taxon>
        <taxon>Eumalacostraca</taxon>
        <taxon>Eucarida</taxon>
        <taxon>Decapoda</taxon>
        <taxon>Pleocyemata</taxon>
        <taxon>Brachyura</taxon>
        <taxon>Eubrachyura</taxon>
        <taxon>Portunoidea</taxon>
        <taxon>Portunidae</taxon>
        <taxon>Portuninae</taxon>
        <taxon>Portunus</taxon>
    </lineage>
</organism>
<evidence type="ECO:0000313" key="2">
    <source>
        <dbReference type="EMBL" id="MPC19325.1"/>
    </source>
</evidence>
<proteinExistence type="predicted"/>
<gene>
    <name evidence="2" type="ORF">E2C01_012237</name>
</gene>
<dbReference type="EMBL" id="VSRR010000760">
    <property type="protein sequence ID" value="MPC19325.1"/>
    <property type="molecule type" value="Genomic_DNA"/>
</dbReference>
<sequence>MKCSTQPQPEAKATVMVMMRANIPIRRLKNNTRVDCLLDFTSSPVILTSLHSPGFYIGLCEIPSAWPRTWHSERPTSKTSKDKTPKRLRKRCLRYWGLKRLQMGTPLLAVYSILRTCVYFVWLEFTPTCKTVWCGAAVLCCVVSPAVIITNIVLTDLNGLGTWCSCSKKGCHRLRWVSCLSIE</sequence>
<dbReference type="Proteomes" id="UP000324222">
    <property type="component" value="Unassembled WGS sequence"/>
</dbReference>
<keyword evidence="3" id="KW-1185">Reference proteome</keyword>
<feature type="transmembrane region" description="Helical" evidence="1">
    <location>
        <begin position="103"/>
        <end position="123"/>
    </location>
</feature>
<protein>
    <submittedName>
        <fullName evidence="2">Uncharacterized protein</fullName>
    </submittedName>
</protein>